<dbReference type="SUPFAM" id="SSF56349">
    <property type="entry name" value="DNA breaking-rejoining enzymes"/>
    <property type="match status" value="1"/>
</dbReference>
<evidence type="ECO:0000256" key="1">
    <source>
        <dbReference type="ARBA" id="ARBA00023172"/>
    </source>
</evidence>
<sequence>MLDQIEELYKRPELTKYKFVPWLFPSTHSSPKSWLIPGTFEISQEYINGKKTRIAHTRESWKTMQEDTGLRNVVNRMLRKTHSSKTRTTLGNSSEAIKITGHSKTATLDKHYDIHNTEEIREYAHTVADSFDWMEN</sequence>
<dbReference type="GO" id="GO:0003677">
    <property type="term" value="F:DNA binding"/>
    <property type="evidence" value="ECO:0007669"/>
    <property type="project" value="InterPro"/>
</dbReference>
<dbReference type="Gene3D" id="1.10.443.10">
    <property type="entry name" value="Intergrase catalytic core"/>
    <property type="match status" value="1"/>
</dbReference>
<proteinExistence type="predicted"/>
<dbReference type="InterPro" id="IPR011010">
    <property type="entry name" value="DNA_brk_join_enz"/>
</dbReference>
<comment type="caution">
    <text evidence="2">The sequence shown here is derived from an EMBL/GenBank/DDBJ whole genome shotgun (WGS) entry which is preliminary data.</text>
</comment>
<gene>
    <name evidence="2" type="ORF">S01H4_42239</name>
</gene>
<protein>
    <submittedName>
        <fullName evidence="2">Uncharacterized protein</fullName>
    </submittedName>
</protein>
<evidence type="ECO:0000313" key="2">
    <source>
        <dbReference type="EMBL" id="GAH04551.1"/>
    </source>
</evidence>
<organism evidence="2">
    <name type="scientific">marine sediment metagenome</name>
    <dbReference type="NCBI Taxonomy" id="412755"/>
    <lineage>
        <taxon>unclassified sequences</taxon>
        <taxon>metagenomes</taxon>
        <taxon>ecological metagenomes</taxon>
    </lineage>
</organism>
<dbReference type="GO" id="GO:0006310">
    <property type="term" value="P:DNA recombination"/>
    <property type="evidence" value="ECO:0007669"/>
    <property type="project" value="UniProtKB-KW"/>
</dbReference>
<keyword evidence="1" id="KW-0233">DNA recombination</keyword>
<dbReference type="AlphaFoldDB" id="X1C906"/>
<dbReference type="EMBL" id="BART01023180">
    <property type="protein sequence ID" value="GAH04551.1"/>
    <property type="molecule type" value="Genomic_DNA"/>
</dbReference>
<name>X1C906_9ZZZZ</name>
<dbReference type="GO" id="GO:0015074">
    <property type="term" value="P:DNA integration"/>
    <property type="evidence" value="ECO:0007669"/>
    <property type="project" value="InterPro"/>
</dbReference>
<reference evidence="2" key="1">
    <citation type="journal article" date="2014" name="Front. Microbiol.">
        <title>High frequency of phylogenetically diverse reductive dehalogenase-homologous genes in deep subseafloor sedimentary metagenomes.</title>
        <authorList>
            <person name="Kawai M."/>
            <person name="Futagami T."/>
            <person name="Toyoda A."/>
            <person name="Takaki Y."/>
            <person name="Nishi S."/>
            <person name="Hori S."/>
            <person name="Arai W."/>
            <person name="Tsubouchi T."/>
            <person name="Morono Y."/>
            <person name="Uchiyama I."/>
            <person name="Ito T."/>
            <person name="Fujiyama A."/>
            <person name="Inagaki F."/>
            <person name="Takami H."/>
        </authorList>
    </citation>
    <scope>NUCLEOTIDE SEQUENCE</scope>
    <source>
        <strain evidence="2">Expedition CK06-06</strain>
    </source>
</reference>
<accession>X1C906</accession>
<dbReference type="InterPro" id="IPR013762">
    <property type="entry name" value="Integrase-like_cat_sf"/>
</dbReference>